<comment type="caution">
    <text evidence="5">The sequence shown here is derived from an EMBL/GenBank/DDBJ whole genome shotgun (WGS) entry which is preliminary data.</text>
</comment>
<dbReference type="InterPro" id="IPR008920">
    <property type="entry name" value="TF_FadR/GntR_C"/>
</dbReference>
<evidence type="ECO:0000256" key="3">
    <source>
        <dbReference type="ARBA" id="ARBA00023163"/>
    </source>
</evidence>
<keyword evidence="2" id="KW-0238">DNA-binding</keyword>
<dbReference type="InterPro" id="IPR036388">
    <property type="entry name" value="WH-like_DNA-bd_sf"/>
</dbReference>
<keyword evidence="6" id="KW-1185">Reference proteome</keyword>
<dbReference type="CDD" id="cd07377">
    <property type="entry name" value="WHTH_GntR"/>
    <property type="match status" value="1"/>
</dbReference>
<dbReference type="SUPFAM" id="SSF46785">
    <property type="entry name" value="Winged helix' DNA-binding domain"/>
    <property type="match status" value="1"/>
</dbReference>
<dbReference type="GO" id="GO:0003700">
    <property type="term" value="F:DNA-binding transcription factor activity"/>
    <property type="evidence" value="ECO:0007669"/>
    <property type="project" value="InterPro"/>
</dbReference>
<sequence length="228" mass="25752">MSKDLEPLSIQKMPGYREAAYNAIKESILSGYFKYGEALVEEEIAAKLQVSRTPVREALAILQHEQLIAPRRGRGFHVRQMIREEFIELFVANEVVEPYLARLAALHATPEQIQDMKDTVISGRQCAMDKNVPGLLRAGRDFHRAMGNAAGNKVLTRFVIANEERTDLYLLNNGSIIDSKNLSQSNQEHEAIIHAIAQRDPEAAARLVIHHSQSVRDRLTIFFAERPL</sequence>
<dbReference type="SUPFAM" id="SSF48008">
    <property type="entry name" value="GntR ligand-binding domain-like"/>
    <property type="match status" value="1"/>
</dbReference>
<dbReference type="OrthoDB" id="8066003at2"/>
<proteinExistence type="predicted"/>
<evidence type="ECO:0000313" key="6">
    <source>
        <dbReference type="Proteomes" id="UP000287352"/>
    </source>
</evidence>
<dbReference type="PROSITE" id="PS50949">
    <property type="entry name" value="HTH_GNTR"/>
    <property type="match status" value="1"/>
</dbReference>
<keyword evidence="1" id="KW-0805">Transcription regulation</keyword>
<dbReference type="Pfam" id="PF07729">
    <property type="entry name" value="FCD"/>
    <property type="match status" value="1"/>
</dbReference>
<dbReference type="AlphaFoldDB" id="A0A402AA90"/>
<dbReference type="InterPro" id="IPR011711">
    <property type="entry name" value="GntR_C"/>
</dbReference>
<evidence type="ECO:0000259" key="4">
    <source>
        <dbReference type="PROSITE" id="PS50949"/>
    </source>
</evidence>
<dbReference type="Proteomes" id="UP000287352">
    <property type="component" value="Unassembled WGS sequence"/>
</dbReference>
<dbReference type="InterPro" id="IPR036390">
    <property type="entry name" value="WH_DNA-bd_sf"/>
</dbReference>
<protein>
    <submittedName>
        <fullName evidence="5">GntR family transcriptional regulator</fullName>
    </submittedName>
</protein>
<keyword evidence="3" id="KW-0804">Transcription</keyword>
<dbReference type="Gene3D" id="1.10.10.10">
    <property type="entry name" value="Winged helix-like DNA-binding domain superfamily/Winged helix DNA-binding domain"/>
    <property type="match status" value="1"/>
</dbReference>
<dbReference type="GO" id="GO:0003677">
    <property type="term" value="F:DNA binding"/>
    <property type="evidence" value="ECO:0007669"/>
    <property type="project" value="UniProtKB-KW"/>
</dbReference>
<dbReference type="Gene3D" id="1.20.120.530">
    <property type="entry name" value="GntR ligand-binding domain-like"/>
    <property type="match status" value="1"/>
</dbReference>
<dbReference type="SMART" id="SM00895">
    <property type="entry name" value="FCD"/>
    <property type="match status" value="1"/>
</dbReference>
<dbReference type="PANTHER" id="PTHR43537:SF45">
    <property type="entry name" value="GNTR FAMILY REGULATORY PROTEIN"/>
    <property type="match status" value="1"/>
</dbReference>
<dbReference type="Pfam" id="PF00392">
    <property type="entry name" value="GntR"/>
    <property type="match status" value="1"/>
</dbReference>
<dbReference type="RefSeq" id="WP_126583467.1">
    <property type="nucleotide sequence ID" value="NZ_BIFR01000002.1"/>
</dbReference>
<name>A0A402AA90_9CHLR</name>
<organism evidence="5 6">
    <name type="scientific">Tengunoibacter tsumagoiensis</name>
    <dbReference type="NCBI Taxonomy" id="2014871"/>
    <lineage>
        <taxon>Bacteria</taxon>
        <taxon>Bacillati</taxon>
        <taxon>Chloroflexota</taxon>
        <taxon>Ktedonobacteria</taxon>
        <taxon>Ktedonobacterales</taxon>
        <taxon>Dictyobacteraceae</taxon>
        <taxon>Tengunoibacter</taxon>
    </lineage>
</organism>
<dbReference type="EMBL" id="BIFR01000002">
    <property type="protein sequence ID" value="GCE16083.1"/>
    <property type="molecule type" value="Genomic_DNA"/>
</dbReference>
<reference evidence="6" key="1">
    <citation type="submission" date="2018-12" db="EMBL/GenBank/DDBJ databases">
        <title>Tengunoibacter tsumagoiensis gen. nov., sp. nov., Dictyobacter kobayashii sp. nov., D. alpinus sp. nov., and D. joshuensis sp. nov. and description of Dictyobacteraceae fam. nov. within the order Ktedonobacterales isolated from Tengu-no-mugimeshi.</title>
        <authorList>
            <person name="Wang C.M."/>
            <person name="Zheng Y."/>
            <person name="Sakai Y."/>
            <person name="Toyoda A."/>
            <person name="Minakuchi Y."/>
            <person name="Abe K."/>
            <person name="Yokota A."/>
            <person name="Yabe S."/>
        </authorList>
    </citation>
    <scope>NUCLEOTIDE SEQUENCE [LARGE SCALE GENOMIC DNA]</scope>
    <source>
        <strain evidence="6">Uno3</strain>
    </source>
</reference>
<dbReference type="SMART" id="SM00345">
    <property type="entry name" value="HTH_GNTR"/>
    <property type="match status" value="1"/>
</dbReference>
<evidence type="ECO:0000313" key="5">
    <source>
        <dbReference type="EMBL" id="GCE16083.1"/>
    </source>
</evidence>
<evidence type="ECO:0000256" key="2">
    <source>
        <dbReference type="ARBA" id="ARBA00023125"/>
    </source>
</evidence>
<evidence type="ECO:0000256" key="1">
    <source>
        <dbReference type="ARBA" id="ARBA00023015"/>
    </source>
</evidence>
<gene>
    <name evidence="5" type="ORF">KTT_59420</name>
</gene>
<dbReference type="PANTHER" id="PTHR43537">
    <property type="entry name" value="TRANSCRIPTIONAL REGULATOR, GNTR FAMILY"/>
    <property type="match status" value="1"/>
</dbReference>
<accession>A0A402AA90</accession>
<dbReference type="InterPro" id="IPR000524">
    <property type="entry name" value="Tscrpt_reg_HTH_GntR"/>
</dbReference>
<feature type="domain" description="HTH gntR-type" evidence="4">
    <location>
        <begin position="14"/>
        <end position="81"/>
    </location>
</feature>